<gene>
    <name evidence="3" type="ORF">GIB67_003861</name>
</gene>
<evidence type="ECO:0000313" key="3">
    <source>
        <dbReference type="EMBL" id="KAF6156714.1"/>
    </source>
</evidence>
<evidence type="ECO:0000256" key="1">
    <source>
        <dbReference type="SAM" id="MobiDB-lite"/>
    </source>
</evidence>
<dbReference type="EMBL" id="JACGCM010001305">
    <property type="protein sequence ID" value="KAF6156714.1"/>
    <property type="molecule type" value="Genomic_DNA"/>
</dbReference>
<feature type="domain" description="Transposase Tnp1/En/Spm-like" evidence="2">
    <location>
        <begin position="169"/>
        <end position="220"/>
    </location>
</feature>
<proteinExistence type="predicted"/>
<organism evidence="3 4">
    <name type="scientific">Kingdonia uniflora</name>
    <dbReference type="NCBI Taxonomy" id="39325"/>
    <lineage>
        <taxon>Eukaryota</taxon>
        <taxon>Viridiplantae</taxon>
        <taxon>Streptophyta</taxon>
        <taxon>Embryophyta</taxon>
        <taxon>Tracheophyta</taxon>
        <taxon>Spermatophyta</taxon>
        <taxon>Magnoliopsida</taxon>
        <taxon>Ranunculales</taxon>
        <taxon>Circaeasteraceae</taxon>
        <taxon>Kingdonia</taxon>
    </lineage>
</organism>
<dbReference type="Proteomes" id="UP000541444">
    <property type="component" value="Unassembled WGS sequence"/>
</dbReference>
<comment type="caution">
    <text evidence="3">The sequence shown here is derived from an EMBL/GenBank/DDBJ whole genome shotgun (WGS) entry which is preliminary data.</text>
</comment>
<keyword evidence="4" id="KW-1185">Reference proteome</keyword>
<protein>
    <recommendedName>
        <fullName evidence="2">Transposase Tnp1/En/Spm-like domain-containing protein</fullName>
    </recommendedName>
</protein>
<sequence>VLNYTIVKCMAHYNPFDNLQSSSDDSNTADTGNNSSSNATSKKKRGLARGNNPGDVKASRPLNCSKGGLGKAEERGATDEEIGRVEVYISAHTKKDKTIQCPDVIVELQNTMWKDPKCIRTGANDAIAQVISSTDNLHFQQATSSSQREQETHQHIDKKYRLVGCLRRIVAHGVIVGVDPTDMCHSVALGDDFYKVAIHDIVDGNALLFRPNSNIKQLLDVGIGSFVA</sequence>
<evidence type="ECO:0000259" key="2">
    <source>
        <dbReference type="Pfam" id="PF03017"/>
    </source>
</evidence>
<accession>A0A7J7MPF0</accession>
<feature type="compositionally biased region" description="Low complexity" evidence="1">
    <location>
        <begin position="21"/>
        <end position="40"/>
    </location>
</feature>
<feature type="region of interest" description="Disordered" evidence="1">
    <location>
        <begin position="17"/>
        <end position="77"/>
    </location>
</feature>
<evidence type="ECO:0000313" key="4">
    <source>
        <dbReference type="Proteomes" id="UP000541444"/>
    </source>
</evidence>
<feature type="non-terminal residue" evidence="3">
    <location>
        <position position="1"/>
    </location>
</feature>
<dbReference type="Pfam" id="PF03017">
    <property type="entry name" value="Transposase_23"/>
    <property type="match status" value="1"/>
</dbReference>
<dbReference type="InterPro" id="IPR004264">
    <property type="entry name" value="Transposase_23"/>
</dbReference>
<name>A0A7J7MPF0_9MAGN</name>
<reference evidence="3 4" key="1">
    <citation type="journal article" date="2020" name="IScience">
        <title>Genome Sequencing of the Endangered Kingdonia uniflora (Circaeasteraceae, Ranunculales) Reveals Potential Mechanisms of Evolutionary Specialization.</title>
        <authorList>
            <person name="Sun Y."/>
            <person name="Deng T."/>
            <person name="Zhang A."/>
            <person name="Moore M.J."/>
            <person name="Landis J.B."/>
            <person name="Lin N."/>
            <person name="Zhang H."/>
            <person name="Zhang X."/>
            <person name="Huang J."/>
            <person name="Zhang X."/>
            <person name="Sun H."/>
            <person name="Wang H."/>
        </authorList>
    </citation>
    <scope>NUCLEOTIDE SEQUENCE [LARGE SCALE GENOMIC DNA]</scope>
    <source>
        <strain evidence="3">TB1705</strain>
        <tissue evidence="3">Leaf</tissue>
    </source>
</reference>
<dbReference type="AlphaFoldDB" id="A0A7J7MPF0"/>